<keyword evidence="2" id="KW-0813">Transport</keyword>
<evidence type="ECO:0000313" key="13">
    <source>
        <dbReference type="EMBL" id="MCG6663103.1"/>
    </source>
</evidence>
<dbReference type="InterPro" id="IPR039421">
    <property type="entry name" value="Type_1_exporter"/>
</dbReference>
<protein>
    <submittedName>
        <fullName evidence="12">ABC transporter ATP-binding protein</fullName>
    </submittedName>
</protein>
<keyword evidence="8 9" id="KW-0472">Membrane</keyword>
<keyword evidence="3" id="KW-1003">Cell membrane</keyword>
<sequence>MSLFATSLAPLATLQRLLPLLWHSSRKWTLLGSLLMLLEVLFALSVLYLLKQLVDVITQQLGTEAPDNLTPVLGYVAATAIASLAYLATRAMAALAREAQGLLVADYIDGQIHARAIAADLAFYESPRYFDTLQRARESGSQRPVQVVSNLLMLTKNTLMLAAVTVLIATIDWRLLPVLLLAIIPGVMVRLVFTRHLHEWQHRRTQMERRASYLDWLITSNLHAKELRLNQLGEHLRQQYAELRRKVRGERLAITRRRTRLELLVGSLATLAFFAALGVLAWHTTTGRNSVGDLVLILLIFQRAQSLGQETIQLLGRLYEDHLYTGWLLAFLDIRPEITEPEAPIPIPDPMREGIRFEGVTFRYPGTKNAVLKDIDLSIRPGQVVALVGANGSGKTSLIKLLCRLYEPTEGRITLDGIDIRYHGVEAYRRLFSVIFQDYAHYAATVRDNIRFGDIHHPDTNDRIPAAAKNAGAAPFINTLSRAYDTPLTRMFDDGEELSIGQWQKIALARAFLHRSDVIILDEPTSALDPGAEFELFENFRERIEHRAALIISHRLSTVRMADYIYVLDRGEICETGTHAELIEKRGMYWKLFSQQAYYYREVDV</sequence>
<dbReference type="PANTHER" id="PTHR43394:SF1">
    <property type="entry name" value="ATP-BINDING CASSETTE SUB-FAMILY B MEMBER 10, MITOCHONDRIAL"/>
    <property type="match status" value="1"/>
</dbReference>
<accession>A0A7V9W384</accession>
<dbReference type="InterPro" id="IPR003439">
    <property type="entry name" value="ABC_transporter-like_ATP-bd"/>
</dbReference>
<dbReference type="GO" id="GO:0005886">
    <property type="term" value="C:plasma membrane"/>
    <property type="evidence" value="ECO:0007669"/>
    <property type="project" value="UniProtKB-SubCell"/>
</dbReference>
<evidence type="ECO:0000256" key="5">
    <source>
        <dbReference type="ARBA" id="ARBA00022741"/>
    </source>
</evidence>
<dbReference type="SMART" id="SM00382">
    <property type="entry name" value="AAA"/>
    <property type="match status" value="1"/>
</dbReference>
<dbReference type="InterPro" id="IPR011527">
    <property type="entry name" value="ABC1_TM_dom"/>
</dbReference>
<dbReference type="Proteomes" id="UP000518091">
    <property type="component" value="Unassembled WGS sequence"/>
</dbReference>
<evidence type="ECO:0000256" key="4">
    <source>
        <dbReference type="ARBA" id="ARBA00022692"/>
    </source>
</evidence>
<reference evidence="13 15" key="1">
    <citation type="submission" date="2020-05" db="EMBL/GenBank/DDBJ databases">
        <title>Comparative genomic analysis of denitrifying bacteria from Halomonas genus.</title>
        <authorList>
            <person name="Wang L."/>
            <person name="Shao Z."/>
        </authorList>
    </citation>
    <scope>NUCLEOTIDE SEQUENCE [LARGE SCALE GENOMIC DNA]</scope>
    <source>
        <strain evidence="13 15">DSM 17331</strain>
    </source>
</reference>
<feature type="transmembrane region" description="Helical" evidence="9">
    <location>
        <begin position="147"/>
        <end position="169"/>
    </location>
</feature>
<dbReference type="Gene3D" id="1.20.1560.10">
    <property type="entry name" value="ABC transporter type 1, transmembrane domain"/>
    <property type="match status" value="1"/>
</dbReference>
<evidence type="ECO:0000259" key="11">
    <source>
        <dbReference type="PROSITE" id="PS50929"/>
    </source>
</evidence>
<feature type="transmembrane region" description="Helical" evidence="9">
    <location>
        <begin position="29"/>
        <end position="50"/>
    </location>
</feature>
<keyword evidence="4 9" id="KW-0812">Transmembrane</keyword>
<keyword evidence="7 9" id="KW-1133">Transmembrane helix</keyword>
<organism evidence="12 14">
    <name type="scientific">Billgrantia kenyensis</name>
    <dbReference type="NCBI Taxonomy" id="321266"/>
    <lineage>
        <taxon>Bacteria</taxon>
        <taxon>Pseudomonadati</taxon>
        <taxon>Pseudomonadota</taxon>
        <taxon>Gammaproteobacteria</taxon>
        <taxon>Oceanospirillales</taxon>
        <taxon>Halomonadaceae</taxon>
        <taxon>Billgrantia</taxon>
    </lineage>
</organism>
<reference evidence="12 14" key="2">
    <citation type="submission" date="2020-07" db="EMBL/GenBank/DDBJ databases">
        <title>Identification of Halomonas strains.</title>
        <authorList>
            <person name="Xiao Z."/>
            <person name="Shen J."/>
        </authorList>
    </citation>
    <scope>NUCLEOTIDE SEQUENCE [LARGE SCALE GENOMIC DNA]</scope>
    <source>
        <strain evidence="12 14">DSM 17331</strain>
    </source>
</reference>
<evidence type="ECO:0000256" key="9">
    <source>
        <dbReference type="SAM" id="Phobius"/>
    </source>
</evidence>
<evidence type="ECO:0000313" key="15">
    <source>
        <dbReference type="Proteomes" id="UP000814353"/>
    </source>
</evidence>
<evidence type="ECO:0000256" key="6">
    <source>
        <dbReference type="ARBA" id="ARBA00022840"/>
    </source>
</evidence>
<feature type="transmembrane region" description="Helical" evidence="9">
    <location>
        <begin position="261"/>
        <end position="282"/>
    </location>
</feature>
<evidence type="ECO:0000256" key="1">
    <source>
        <dbReference type="ARBA" id="ARBA00004651"/>
    </source>
</evidence>
<evidence type="ECO:0000256" key="3">
    <source>
        <dbReference type="ARBA" id="ARBA00022475"/>
    </source>
</evidence>
<dbReference type="GO" id="GO:0005524">
    <property type="term" value="F:ATP binding"/>
    <property type="evidence" value="ECO:0007669"/>
    <property type="project" value="UniProtKB-KW"/>
</dbReference>
<dbReference type="FunFam" id="3.40.50.300:FF:000221">
    <property type="entry name" value="Multidrug ABC transporter ATP-binding protein"/>
    <property type="match status" value="1"/>
</dbReference>
<dbReference type="Proteomes" id="UP000814353">
    <property type="component" value="Unassembled WGS sequence"/>
</dbReference>
<dbReference type="EMBL" id="JABFUB010000017">
    <property type="protein sequence ID" value="MCG6663103.1"/>
    <property type="molecule type" value="Genomic_DNA"/>
</dbReference>
<dbReference type="EMBL" id="JACEFT010000021">
    <property type="protein sequence ID" value="MBA2780241.1"/>
    <property type="molecule type" value="Genomic_DNA"/>
</dbReference>
<keyword evidence="5" id="KW-0547">Nucleotide-binding</keyword>
<name>A0A7V9W384_9GAMM</name>
<comment type="subcellular location">
    <subcellularLocation>
        <location evidence="1">Cell membrane</location>
        <topology evidence="1">Multi-pass membrane protein</topology>
    </subcellularLocation>
</comment>
<dbReference type="InterPro" id="IPR036640">
    <property type="entry name" value="ABC1_TM_sf"/>
</dbReference>
<dbReference type="Pfam" id="PF00005">
    <property type="entry name" value="ABC_tran"/>
    <property type="match status" value="1"/>
</dbReference>
<dbReference type="InterPro" id="IPR003593">
    <property type="entry name" value="AAA+_ATPase"/>
</dbReference>
<dbReference type="RefSeq" id="WP_181515710.1">
    <property type="nucleotide sequence ID" value="NZ_JABFUB010000017.1"/>
</dbReference>
<dbReference type="AlphaFoldDB" id="A0A7V9W384"/>
<dbReference type="Gene3D" id="3.40.50.300">
    <property type="entry name" value="P-loop containing nucleotide triphosphate hydrolases"/>
    <property type="match status" value="1"/>
</dbReference>
<dbReference type="PROSITE" id="PS50929">
    <property type="entry name" value="ABC_TM1F"/>
    <property type="match status" value="1"/>
</dbReference>
<evidence type="ECO:0000256" key="2">
    <source>
        <dbReference type="ARBA" id="ARBA00022448"/>
    </source>
</evidence>
<keyword evidence="6 12" id="KW-0067">ATP-binding</keyword>
<feature type="transmembrane region" description="Helical" evidence="9">
    <location>
        <begin position="175"/>
        <end position="193"/>
    </location>
</feature>
<feature type="domain" description="ABC transporter" evidence="10">
    <location>
        <begin position="355"/>
        <end position="595"/>
    </location>
</feature>
<comment type="caution">
    <text evidence="12">The sequence shown here is derived from an EMBL/GenBank/DDBJ whole genome shotgun (WGS) entry which is preliminary data.</text>
</comment>
<evidence type="ECO:0000259" key="10">
    <source>
        <dbReference type="PROSITE" id="PS50893"/>
    </source>
</evidence>
<evidence type="ECO:0000313" key="14">
    <source>
        <dbReference type="Proteomes" id="UP000518091"/>
    </source>
</evidence>
<dbReference type="SUPFAM" id="SSF90123">
    <property type="entry name" value="ABC transporter transmembrane region"/>
    <property type="match status" value="1"/>
</dbReference>
<dbReference type="InterPro" id="IPR027417">
    <property type="entry name" value="P-loop_NTPase"/>
</dbReference>
<evidence type="ECO:0000256" key="8">
    <source>
        <dbReference type="ARBA" id="ARBA00023136"/>
    </source>
</evidence>
<dbReference type="GO" id="GO:0015421">
    <property type="term" value="F:ABC-type oligopeptide transporter activity"/>
    <property type="evidence" value="ECO:0007669"/>
    <property type="project" value="TreeGrafter"/>
</dbReference>
<dbReference type="PANTHER" id="PTHR43394">
    <property type="entry name" value="ATP-DEPENDENT PERMEASE MDL1, MITOCHONDRIAL"/>
    <property type="match status" value="1"/>
</dbReference>
<dbReference type="GO" id="GO:0016887">
    <property type="term" value="F:ATP hydrolysis activity"/>
    <property type="evidence" value="ECO:0007669"/>
    <property type="project" value="InterPro"/>
</dbReference>
<dbReference type="PROSITE" id="PS50893">
    <property type="entry name" value="ABC_TRANSPORTER_2"/>
    <property type="match status" value="1"/>
</dbReference>
<proteinExistence type="predicted"/>
<feature type="domain" description="ABC transmembrane type-1" evidence="11">
    <location>
        <begin position="30"/>
        <end position="306"/>
    </location>
</feature>
<gene>
    <name evidence="12" type="ORF">H1D44_15220</name>
    <name evidence="13" type="ORF">HOP48_16330</name>
</gene>
<evidence type="ECO:0000313" key="12">
    <source>
        <dbReference type="EMBL" id="MBA2780241.1"/>
    </source>
</evidence>
<evidence type="ECO:0000256" key="7">
    <source>
        <dbReference type="ARBA" id="ARBA00022989"/>
    </source>
</evidence>
<keyword evidence="15" id="KW-1185">Reference proteome</keyword>
<dbReference type="SUPFAM" id="SSF52540">
    <property type="entry name" value="P-loop containing nucleoside triphosphate hydrolases"/>
    <property type="match status" value="1"/>
</dbReference>